<dbReference type="GO" id="GO:0003700">
    <property type="term" value="F:DNA-binding transcription factor activity"/>
    <property type="evidence" value="ECO:0007669"/>
    <property type="project" value="TreeGrafter"/>
</dbReference>
<gene>
    <name evidence="6" type="ORF">SAMN04488054_11613</name>
</gene>
<organism evidence="6 7">
    <name type="scientific">Salibacterium qingdaonense</name>
    <dbReference type="NCBI Taxonomy" id="266892"/>
    <lineage>
        <taxon>Bacteria</taxon>
        <taxon>Bacillati</taxon>
        <taxon>Bacillota</taxon>
        <taxon>Bacilli</taxon>
        <taxon>Bacillales</taxon>
        <taxon>Bacillaceae</taxon>
    </lineage>
</organism>
<dbReference type="Gene3D" id="1.10.357.10">
    <property type="entry name" value="Tetracycline Repressor, domain 2"/>
    <property type="match status" value="1"/>
</dbReference>
<dbReference type="Pfam" id="PF00440">
    <property type="entry name" value="TetR_N"/>
    <property type="match status" value="1"/>
</dbReference>
<evidence type="ECO:0000256" key="1">
    <source>
        <dbReference type="ARBA" id="ARBA00023015"/>
    </source>
</evidence>
<feature type="domain" description="HTH tetR-type" evidence="5">
    <location>
        <begin position="1"/>
        <end position="61"/>
    </location>
</feature>
<dbReference type="Pfam" id="PF17937">
    <property type="entry name" value="TetR_C_28"/>
    <property type="match status" value="1"/>
</dbReference>
<accession>A0A1I4N954</accession>
<dbReference type="RefSeq" id="WP_090927305.1">
    <property type="nucleotide sequence ID" value="NZ_FOTY01000016.1"/>
</dbReference>
<dbReference type="InterPro" id="IPR041479">
    <property type="entry name" value="TetR_CgmR_C"/>
</dbReference>
<dbReference type="GO" id="GO:0000976">
    <property type="term" value="F:transcription cis-regulatory region binding"/>
    <property type="evidence" value="ECO:0007669"/>
    <property type="project" value="TreeGrafter"/>
</dbReference>
<keyword evidence="3" id="KW-0804">Transcription</keyword>
<keyword evidence="1" id="KW-0805">Transcription regulation</keyword>
<dbReference type="InterPro" id="IPR009057">
    <property type="entry name" value="Homeodomain-like_sf"/>
</dbReference>
<dbReference type="InterPro" id="IPR036271">
    <property type="entry name" value="Tet_transcr_reg_TetR-rel_C_sf"/>
</dbReference>
<keyword evidence="7" id="KW-1185">Reference proteome</keyword>
<dbReference type="PANTHER" id="PTHR30055">
    <property type="entry name" value="HTH-TYPE TRANSCRIPTIONAL REGULATOR RUTR"/>
    <property type="match status" value="1"/>
</dbReference>
<dbReference type="PANTHER" id="PTHR30055:SF234">
    <property type="entry name" value="HTH-TYPE TRANSCRIPTIONAL REGULATOR BETI"/>
    <property type="match status" value="1"/>
</dbReference>
<dbReference type="Proteomes" id="UP000199668">
    <property type="component" value="Unassembled WGS sequence"/>
</dbReference>
<dbReference type="STRING" id="266892.SAMN04488054_11613"/>
<evidence type="ECO:0000259" key="5">
    <source>
        <dbReference type="PROSITE" id="PS50977"/>
    </source>
</evidence>
<dbReference type="PRINTS" id="PR00455">
    <property type="entry name" value="HTHTETR"/>
</dbReference>
<dbReference type="InterPro" id="IPR001647">
    <property type="entry name" value="HTH_TetR"/>
</dbReference>
<dbReference type="SUPFAM" id="SSF46689">
    <property type="entry name" value="Homeodomain-like"/>
    <property type="match status" value="1"/>
</dbReference>
<sequence>MEKRQQILEGASKVVSERGLHRLTLDAVAKECGMSKAGLIHHFPNKEALITAMNDQVAARFAGSIENAYEQEPSYNKAYLKGSMKELNSSDLLNVSNSLLAAIATNPELIQPWNEAYKEMDEKMKQDGVSDELASVVRLVSDGLWFANMFDLQPLSEQEQDHIKHYLFTLIEKEKDR</sequence>
<dbReference type="SUPFAM" id="SSF48498">
    <property type="entry name" value="Tetracyclin repressor-like, C-terminal domain"/>
    <property type="match status" value="1"/>
</dbReference>
<dbReference type="OrthoDB" id="9806334at2"/>
<dbReference type="InterPro" id="IPR050109">
    <property type="entry name" value="HTH-type_TetR-like_transc_reg"/>
</dbReference>
<evidence type="ECO:0000256" key="2">
    <source>
        <dbReference type="ARBA" id="ARBA00023125"/>
    </source>
</evidence>
<dbReference type="PROSITE" id="PS50977">
    <property type="entry name" value="HTH_TETR_2"/>
    <property type="match status" value="1"/>
</dbReference>
<proteinExistence type="predicted"/>
<dbReference type="AlphaFoldDB" id="A0A1I4N954"/>
<reference evidence="6 7" key="1">
    <citation type="submission" date="2016-10" db="EMBL/GenBank/DDBJ databases">
        <authorList>
            <person name="de Groot N.N."/>
        </authorList>
    </citation>
    <scope>NUCLEOTIDE SEQUENCE [LARGE SCALE GENOMIC DNA]</scope>
    <source>
        <strain evidence="6 7">CGMCC 1.6134</strain>
    </source>
</reference>
<dbReference type="EMBL" id="FOTY01000016">
    <property type="protein sequence ID" value="SFM12041.1"/>
    <property type="molecule type" value="Genomic_DNA"/>
</dbReference>
<name>A0A1I4N954_9BACI</name>
<evidence type="ECO:0000313" key="6">
    <source>
        <dbReference type="EMBL" id="SFM12041.1"/>
    </source>
</evidence>
<keyword evidence="2 4" id="KW-0238">DNA-binding</keyword>
<protein>
    <submittedName>
        <fullName evidence="6">Transcriptional regulator, TetR family</fullName>
    </submittedName>
</protein>
<feature type="DNA-binding region" description="H-T-H motif" evidence="4">
    <location>
        <begin position="24"/>
        <end position="43"/>
    </location>
</feature>
<evidence type="ECO:0000313" key="7">
    <source>
        <dbReference type="Proteomes" id="UP000199668"/>
    </source>
</evidence>
<evidence type="ECO:0000256" key="3">
    <source>
        <dbReference type="ARBA" id="ARBA00023163"/>
    </source>
</evidence>
<evidence type="ECO:0000256" key="4">
    <source>
        <dbReference type="PROSITE-ProRule" id="PRU00335"/>
    </source>
</evidence>